<dbReference type="GO" id="GO:0043565">
    <property type="term" value="F:sequence-specific DNA binding"/>
    <property type="evidence" value="ECO:0007669"/>
    <property type="project" value="TreeGrafter"/>
</dbReference>
<gene>
    <name evidence="1" type="ORF">POTOM_039494</name>
</gene>
<sequence>MGKGSKINCKSASHKLFKDKAKNRVDDLQGMFLDLQFARKESRTVDVAVLEEQVHQMLREWKAELNEPSPASSLQQVRIEYLIPFIVHVYLYIPCMYGGSLGSFSTDICRLLQLCEEEDDATSALAAPKPEPNDQSLQVGNNVVFQEVFGDFSSVMLLSCTLVGGRLDLGYGVNHDQQEHVFPFVDQCKDSLSGVRSMVINNIEGVAQLEYHNFDLPQNSEQNFYTGFNGMDLGEDATHLVSSYLPSMCPPPSAFLGPKCALWDCPRPAQGGLDWYQDYCSSFHHAVALNEGPPGLSPILRPGGIGLKDGLLFSSLSAKVEGKDVGIPECEGAATAKSPWNAPELFDLSVLKGETIREWLFFDKPRRAFESGNRKQRSLPDYTGRGWHESRKQVMNEFGGLKRSYYMDPQPLNNFEWHLYEYEINNCDACALYRLELKAVDGKKSAKGKLANESVVDLQKQMGRLTAEFPSDHKRSVKGRTKVNAKAGVRNVYSGATRAAPTNEAYDYGPGPHYDYLVEDLGDYYLTQFKKP</sequence>
<dbReference type="EMBL" id="JAAWWB010000021">
    <property type="protein sequence ID" value="KAG6756075.1"/>
    <property type="molecule type" value="Genomic_DNA"/>
</dbReference>
<dbReference type="GO" id="GO:0005634">
    <property type="term" value="C:nucleus"/>
    <property type="evidence" value="ECO:0007669"/>
    <property type="project" value="TreeGrafter"/>
</dbReference>
<evidence type="ECO:0000313" key="1">
    <source>
        <dbReference type="EMBL" id="KAG6756075.1"/>
    </source>
</evidence>
<dbReference type="InterPro" id="IPR039277">
    <property type="entry name" value="VOZ1/VOZ2"/>
</dbReference>
<organism evidence="1 2">
    <name type="scientific">Populus tomentosa</name>
    <name type="common">Chinese white poplar</name>
    <dbReference type="NCBI Taxonomy" id="118781"/>
    <lineage>
        <taxon>Eukaryota</taxon>
        <taxon>Viridiplantae</taxon>
        <taxon>Streptophyta</taxon>
        <taxon>Embryophyta</taxon>
        <taxon>Tracheophyta</taxon>
        <taxon>Spermatophyta</taxon>
        <taxon>Magnoliopsida</taxon>
        <taxon>eudicotyledons</taxon>
        <taxon>Gunneridae</taxon>
        <taxon>Pentapetalae</taxon>
        <taxon>rosids</taxon>
        <taxon>fabids</taxon>
        <taxon>Malpighiales</taxon>
        <taxon>Salicaceae</taxon>
        <taxon>Saliceae</taxon>
        <taxon>Populus</taxon>
    </lineage>
</organism>
<evidence type="ECO:0000313" key="2">
    <source>
        <dbReference type="Proteomes" id="UP000886885"/>
    </source>
</evidence>
<dbReference type="Proteomes" id="UP000886885">
    <property type="component" value="Chromosome 11A"/>
</dbReference>
<dbReference type="AlphaFoldDB" id="A0A8X7YTX1"/>
<keyword evidence="2" id="KW-1185">Reference proteome</keyword>
<evidence type="ECO:0008006" key="3">
    <source>
        <dbReference type="Google" id="ProtNLM"/>
    </source>
</evidence>
<dbReference type="PANTHER" id="PTHR33873">
    <property type="entry name" value="TRANSCRIPTION FACTOR VOZ1"/>
    <property type="match status" value="1"/>
</dbReference>
<proteinExistence type="predicted"/>
<reference evidence="1" key="1">
    <citation type="journal article" date="2020" name="bioRxiv">
        <title>Hybrid origin of Populus tomentosa Carr. identified through genome sequencing and phylogenomic analysis.</title>
        <authorList>
            <person name="An X."/>
            <person name="Gao K."/>
            <person name="Chen Z."/>
            <person name="Li J."/>
            <person name="Yang X."/>
            <person name="Yang X."/>
            <person name="Zhou J."/>
            <person name="Guo T."/>
            <person name="Zhao T."/>
            <person name="Huang S."/>
            <person name="Miao D."/>
            <person name="Khan W.U."/>
            <person name="Rao P."/>
            <person name="Ye M."/>
            <person name="Lei B."/>
            <person name="Liao W."/>
            <person name="Wang J."/>
            <person name="Ji L."/>
            <person name="Li Y."/>
            <person name="Guo B."/>
            <person name="Mustafa N.S."/>
            <person name="Li S."/>
            <person name="Yun Q."/>
            <person name="Keller S.R."/>
            <person name="Mao J."/>
            <person name="Zhang R."/>
            <person name="Strauss S.H."/>
        </authorList>
    </citation>
    <scope>NUCLEOTIDE SEQUENCE</scope>
    <source>
        <strain evidence="1">GM15</strain>
        <tissue evidence="1">Leaf</tissue>
    </source>
</reference>
<protein>
    <recommendedName>
        <fullName evidence="3">Transcription factor VOZ1</fullName>
    </recommendedName>
</protein>
<dbReference type="GO" id="GO:0045893">
    <property type="term" value="P:positive regulation of DNA-templated transcription"/>
    <property type="evidence" value="ECO:0007669"/>
    <property type="project" value="TreeGrafter"/>
</dbReference>
<comment type="caution">
    <text evidence="1">The sequence shown here is derived from an EMBL/GenBank/DDBJ whole genome shotgun (WGS) entry which is preliminary data.</text>
</comment>
<name>A0A8X7YTX1_POPTO</name>
<dbReference type="PANTHER" id="PTHR33873:SF1">
    <property type="entry name" value="TRANSCRIPTION FACTOR VOZ1"/>
    <property type="match status" value="1"/>
</dbReference>
<dbReference type="OrthoDB" id="1848362at2759"/>
<dbReference type="GO" id="GO:0048578">
    <property type="term" value="P:positive regulation of long-day photoperiodism, flowering"/>
    <property type="evidence" value="ECO:0007669"/>
    <property type="project" value="InterPro"/>
</dbReference>
<accession>A0A8X7YTX1</accession>